<dbReference type="InterPro" id="IPR038050">
    <property type="entry name" value="Neuro_actylchol_rec"/>
</dbReference>
<dbReference type="GO" id="GO:0005230">
    <property type="term" value="F:extracellular ligand-gated monoatomic ion channel activity"/>
    <property type="evidence" value="ECO:0007669"/>
    <property type="project" value="InterPro"/>
</dbReference>
<dbReference type="AlphaFoldDB" id="A0A915A796"/>
<evidence type="ECO:0000256" key="12">
    <source>
        <dbReference type="SAM" id="SignalP"/>
    </source>
</evidence>
<dbReference type="Gene3D" id="1.20.58.390">
    <property type="entry name" value="Neurotransmitter-gated ion-channel transmembrane domain"/>
    <property type="match status" value="1"/>
</dbReference>
<keyword evidence="7 11" id="KW-1133">Transmembrane helix</keyword>
<dbReference type="InterPro" id="IPR006201">
    <property type="entry name" value="Neur_channel"/>
</dbReference>
<dbReference type="WBParaSite" id="PgR002_g157_t01">
    <property type="protein sequence ID" value="PgR002_g157_t01"/>
    <property type="gene ID" value="PgR002_g157"/>
</dbReference>
<evidence type="ECO:0000256" key="10">
    <source>
        <dbReference type="ARBA" id="ARBA00023303"/>
    </source>
</evidence>
<comment type="subcellular location">
    <subcellularLocation>
        <location evidence="2">Cell membrane</location>
    </subcellularLocation>
    <subcellularLocation>
        <location evidence="1">Membrane</location>
        <topology evidence="1">Multi-pass membrane protein</topology>
    </subcellularLocation>
</comment>
<dbReference type="InterPro" id="IPR006029">
    <property type="entry name" value="Neurotrans-gated_channel_TM"/>
</dbReference>
<evidence type="ECO:0000256" key="3">
    <source>
        <dbReference type="ARBA" id="ARBA00022448"/>
    </source>
</evidence>
<dbReference type="PANTHER" id="PTHR18945">
    <property type="entry name" value="NEUROTRANSMITTER GATED ION CHANNEL"/>
    <property type="match status" value="1"/>
</dbReference>
<dbReference type="PRINTS" id="PR00252">
    <property type="entry name" value="NRIONCHANNEL"/>
</dbReference>
<organism evidence="15 16">
    <name type="scientific">Parascaris univalens</name>
    <name type="common">Nematode worm</name>
    <dbReference type="NCBI Taxonomy" id="6257"/>
    <lineage>
        <taxon>Eukaryota</taxon>
        <taxon>Metazoa</taxon>
        <taxon>Ecdysozoa</taxon>
        <taxon>Nematoda</taxon>
        <taxon>Chromadorea</taxon>
        <taxon>Rhabditida</taxon>
        <taxon>Spirurina</taxon>
        <taxon>Ascaridomorpha</taxon>
        <taxon>Ascaridoidea</taxon>
        <taxon>Ascarididae</taxon>
        <taxon>Parascaris</taxon>
    </lineage>
</organism>
<sequence length="410" mass="47965">MRSAFICLLIIVANIYGKPEDGDEINVDERRVTEEAEMIDTLLNGYNPKVRPVGSILYEGFHRPVVITVNMHIISLKRVDDIKMEYDLQLFLRQKWRDDRLAYAKDGPAGITLRDNQKIWTPDTFFGNEDEAHRHMLDQPNTLIHIQRDGSVLYSTRLSMTMFCPMDFVKLPFDTQICNFVIESYAYTEDDIVYIWDNEIAINYDSSYMTSLPLFEISNITSERKSVRVKERTYSNIQAVFHLQRKLGYYFYHFYLPTTMLVITSWMSFFLHPSKATARMFIGLGSLALLTLLSELFNRDVPKTSYVKALDVWSGTIFLFVFLSFIESVLISYLHSAQHECCDALISDPEEQLITPASKWNARKRRKSLICRIYDLFRGQTRKVDVLSRLVFPAMFAVFTFIYFTVWWLL</sequence>
<feature type="chain" id="PRO_5037916317" evidence="12">
    <location>
        <begin position="18"/>
        <end position="410"/>
    </location>
</feature>
<evidence type="ECO:0000259" key="14">
    <source>
        <dbReference type="Pfam" id="PF02932"/>
    </source>
</evidence>
<evidence type="ECO:0000256" key="4">
    <source>
        <dbReference type="ARBA" id="ARBA00022475"/>
    </source>
</evidence>
<evidence type="ECO:0000313" key="15">
    <source>
        <dbReference type="Proteomes" id="UP000887569"/>
    </source>
</evidence>
<name>A0A915A796_PARUN</name>
<feature type="signal peptide" evidence="12">
    <location>
        <begin position="1"/>
        <end position="17"/>
    </location>
</feature>
<dbReference type="SUPFAM" id="SSF63712">
    <property type="entry name" value="Nicotinic receptor ligand binding domain-like"/>
    <property type="match status" value="1"/>
</dbReference>
<feature type="transmembrane region" description="Helical" evidence="11">
    <location>
        <begin position="317"/>
        <end position="334"/>
    </location>
</feature>
<keyword evidence="6 12" id="KW-0732">Signal</keyword>
<keyword evidence="15" id="KW-1185">Reference proteome</keyword>
<evidence type="ECO:0000256" key="8">
    <source>
        <dbReference type="ARBA" id="ARBA00023065"/>
    </source>
</evidence>
<keyword evidence="4" id="KW-1003">Cell membrane</keyword>
<dbReference type="Proteomes" id="UP000887569">
    <property type="component" value="Unplaced"/>
</dbReference>
<proteinExistence type="predicted"/>
<evidence type="ECO:0000256" key="1">
    <source>
        <dbReference type="ARBA" id="ARBA00004141"/>
    </source>
</evidence>
<evidence type="ECO:0000256" key="11">
    <source>
        <dbReference type="SAM" id="Phobius"/>
    </source>
</evidence>
<dbReference type="InterPro" id="IPR036734">
    <property type="entry name" value="Neur_chan_lig-bd_sf"/>
</dbReference>
<feature type="domain" description="Neurotransmitter-gated ion-channel transmembrane" evidence="14">
    <location>
        <begin position="255"/>
        <end position="336"/>
    </location>
</feature>
<dbReference type="SUPFAM" id="SSF90112">
    <property type="entry name" value="Neurotransmitter-gated ion-channel transmembrane pore"/>
    <property type="match status" value="1"/>
</dbReference>
<keyword evidence="8" id="KW-0406">Ion transport</keyword>
<keyword evidence="9 11" id="KW-0472">Membrane</keyword>
<dbReference type="NCBIfam" id="TIGR00860">
    <property type="entry name" value="LIC"/>
    <property type="match status" value="1"/>
</dbReference>
<evidence type="ECO:0000256" key="2">
    <source>
        <dbReference type="ARBA" id="ARBA00004236"/>
    </source>
</evidence>
<dbReference type="InterPro" id="IPR006202">
    <property type="entry name" value="Neur_chan_lig-bd"/>
</dbReference>
<evidence type="ECO:0000256" key="7">
    <source>
        <dbReference type="ARBA" id="ARBA00022989"/>
    </source>
</evidence>
<accession>A0A915A796</accession>
<feature type="transmembrane region" description="Helical" evidence="11">
    <location>
        <begin position="390"/>
        <end position="409"/>
    </location>
</feature>
<dbReference type="InterPro" id="IPR006028">
    <property type="entry name" value="GABAA/Glycine_rcpt"/>
</dbReference>
<dbReference type="Pfam" id="PF02931">
    <property type="entry name" value="Neur_chan_LBD"/>
    <property type="match status" value="1"/>
</dbReference>
<evidence type="ECO:0000259" key="13">
    <source>
        <dbReference type="Pfam" id="PF02931"/>
    </source>
</evidence>
<dbReference type="GO" id="GO:0004888">
    <property type="term" value="F:transmembrane signaling receptor activity"/>
    <property type="evidence" value="ECO:0007669"/>
    <property type="project" value="InterPro"/>
</dbReference>
<dbReference type="Gene3D" id="2.70.170.10">
    <property type="entry name" value="Neurotransmitter-gated ion-channel ligand-binding domain"/>
    <property type="match status" value="1"/>
</dbReference>
<reference evidence="16" key="1">
    <citation type="submission" date="2022-11" db="UniProtKB">
        <authorList>
            <consortium name="WormBaseParasite"/>
        </authorList>
    </citation>
    <scope>IDENTIFICATION</scope>
</reference>
<keyword evidence="5 11" id="KW-0812">Transmembrane</keyword>
<dbReference type="Pfam" id="PF02932">
    <property type="entry name" value="Neur_chan_memb"/>
    <property type="match status" value="1"/>
</dbReference>
<evidence type="ECO:0000256" key="9">
    <source>
        <dbReference type="ARBA" id="ARBA00023136"/>
    </source>
</evidence>
<dbReference type="InterPro" id="IPR036719">
    <property type="entry name" value="Neuro-gated_channel_TM_sf"/>
</dbReference>
<protein>
    <submittedName>
        <fullName evidence="16">Neurotransmitter-gated ion-channel transmembrane domain-containing protein</fullName>
    </submittedName>
</protein>
<dbReference type="PRINTS" id="PR00253">
    <property type="entry name" value="GABAARECEPTR"/>
</dbReference>
<feature type="domain" description="Neurotransmitter-gated ion-channel ligand-binding" evidence="13">
    <location>
        <begin position="36"/>
        <end position="246"/>
    </location>
</feature>
<dbReference type="FunFam" id="2.70.170.10:FF:000045">
    <property type="entry name" value="Predicted protein"/>
    <property type="match status" value="1"/>
</dbReference>
<keyword evidence="3" id="KW-0813">Transport</keyword>
<feature type="transmembrane region" description="Helical" evidence="11">
    <location>
        <begin position="250"/>
        <end position="271"/>
    </location>
</feature>
<evidence type="ECO:0000313" key="16">
    <source>
        <dbReference type="WBParaSite" id="PgR002_g157_t01"/>
    </source>
</evidence>
<evidence type="ECO:0000256" key="6">
    <source>
        <dbReference type="ARBA" id="ARBA00022729"/>
    </source>
</evidence>
<dbReference type="GO" id="GO:0005886">
    <property type="term" value="C:plasma membrane"/>
    <property type="evidence" value="ECO:0007669"/>
    <property type="project" value="UniProtKB-SubCell"/>
</dbReference>
<feature type="transmembrane region" description="Helical" evidence="11">
    <location>
        <begin position="278"/>
        <end position="297"/>
    </location>
</feature>
<evidence type="ECO:0000256" key="5">
    <source>
        <dbReference type="ARBA" id="ARBA00022692"/>
    </source>
</evidence>
<keyword evidence="10" id="KW-0407">Ion channel</keyword>